<gene>
    <name evidence="1" type="ORF">F383_39189</name>
</gene>
<sequence>MQNFNQNACAKAYTVIKDCMIN</sequence>
<organism evidence="1 2">
    <name type="scientific">Gossypium arboreum</name>
    <name type="common">Tree cotton</name>
    <name type="synonym">Gossypium nanking</name>
    <dbReference type="NCBI Taxonomy" id="29729"/>
    <lineage>
        <taxon>Eukaryota</taxon>
        <taxon>Viridiplantae</taxon>
        <taxon>Streptophyta</taxon>
        <taxon>Embryophyta</taxon>
        <taxon>Tracheophyta</taxon>
        <taxon>Spermatophyta</taxon>
        <taxon>Magnoliopsida</taxon>
        <taxon>eudicotyledons</taxon>
        <taxon>Gunneridae</taxon>
        <taxon>Pentapetalae</taxon>
        <taxon>rosids</taxon>
        <taxon>malvids</taxon>
        <taxon>Malvales</taxon>
        <taxon>Malvaceae</taxon>
        <taxon>Malvoideae</taxon>
        <taxon>Gossypium</taxon>
    </lineage>
</organism>
<comment type="caution">
    <text evidence="1">The sequence shown here is derived from an EMBL/GenBank/DDBJ whole genome shotgun (WGS) entry which is preliminary data.</text>
</comment>
<name>A0A0B0MLT8_GOSAR</name>
<keyword evidence="2" id="KW-1185">Reference proteome</keyword>
<dbReference type="Proteomes" id="UP000032142">
    <property type="component" value="Unassembled WGS sequence"/>
</dbReference>
<evidence type="ECO:0000313" key="1">
    <source>
        <dbReference type="EMBL" id="KHG01297.1"/>
    </source>
</evidence>
<evidence type="ECO:0000313" key="2">
    <source>
        <dbReference type="Proteomes" id="UP000032142"/>
    </source>
</evidence>
<dbReference type="EMBL" id="JRRC01181892">
    <property type="protein sequence ID" value="KHG01297.1"/>
    <property type="molecule type" value="Genomic_DNA"/>
</dbReference>
<dbReference type="AlphaFoldDB" id="A0A0B0MLT8"/>
<accession>A0A0B0MLT8</accession>
<protein>
    <submittedName>
        <fullName evidence="1">Uncharacterized protein</fullName>
    </submittedName>
</protein>
<reference evidence="2" key="1">
    <citation type="submission" date="2014-09" db="EMBL/GenBank/DDBJ databases">
        <authorList>
            <person name="Mudge J."/>
            <person name="Ramaraj T."/>
            <person name="Lindquist I.E."/>
            <person name="Bharti A.K."/>
            <person name="Sundararajan A."/>
            <person name="Cameron C.T."/>
            <person name="Woodward J.E."/>
            <person name="May G.D."/>
            <person name="Brubaker C."/>
            <person name="Broadhvest J."/>
            <person name="Wilkins T.A."/>
        </authorList>
    </citation>
    <scope>NUCLEOTIDE SEQUENCE</scope>
    <source>
        <strain evidence="2">cv. AKA8401</strain>
    </source>
</reference>
<proteinExistence type="predicted"/>